<evidence type="ECO:0000256" key="2">
    <source>
        <dbReference type="ARBA" id="ARBA00012176"/>
    </source>
</evidence>
<evidence type="ECO:0000256" key="3">
    <source>
        <dbReference type="SAM" id="Phobius"/>
    </source>
</evidence>
<dbReference type="EMBL" id="OU895878">
    <property type="protein sequence ID" value="CAG9803495.1"/>
    <property type="molecule type" value="Genomic_DNA"/>
</dbReference>
<dbReference type="InterPro" id="IPR024078">
    <property type="entry name" value="LmbE-like_dom_sf"/>
</dbReference>
<dbReference type="SUPFAM" id="SSF102588">
    <property type="entry name" value="LmbE-like"/>
    <property type="match status" value="1"/>
</dbReference>
<dbReference type="EC" id="3.5.1.89" evidence="2"/>
<protein>
    <recommendedName>
        <fullName evidence="2">N-acetylglucosaminylphosphatidylinositol deacetylase</fullName>
        <ecNumber evidence="2">3.5.1.89</ecNumber>
    </recommendedName>
</protein>
<feature type="transmembrane region" description="Helical" evidence="3">
    <location>
        <begin position="31"/>
        <end position="50"/>
    </location>
</feature>
<keyword evidence="5" id="KW-1185">Reference proteome</keyword>
<keyword evidence="3" id="KW-1133">Transmembrane helix</keyword>
<keyword evidence="3" id="KW-0472">Membrane</keyword>
<gene>
    <name evidence="4" type="ORF">CHIRRI_LOCUS6395</name>
</gene>
<comment type="similarity">
    <text evidence="1">Belongs to the PIGL family.</text>
</comment>
<accession>A0A9N9RTX0</accession>
<reference evidence="4" key="1">
    <citation type="submission" date="2022-01" db="EMBL/GenBank/DDBJ databases">
        <authorList>
            <person name="King R."/>
        </authorList>
    </citation>
    <scope>NUCLEOTIDE SEQUENCE</scope>
</reference>
<evidence type="ECO:0000313" key="5">
    <source>
        <dbReference type="Proteomes" id="UP001153620"/>
    </source>
</evidence>
<name>A0A9N9RTX0_9DIPT</name>
<keyword evidence="3" id="KW-0812">Transmembrane</keyword>
<dbReference type="AlphaFoldDB" id="A0A9N9RTX0"/>
<dbReference type="InterPro" id="IPR003737">
    <property type="entry name" value="GlcNAc_PI_deacetylase-related"/>
</dbReference>
<dbReference type="GO" id="GO:0000225">
    <property type="term" value="F:N-acetylglucosaminylphosphatidylinositol deacetylase activity"/>
    <property type="evidence" value="ECO:0007669"/>
    <property type="project" value="UniProtKB-EC"/>
</dbReference>
<dbReference type="OrthoDB" id="440160at2759"/>
<evidence type="ECO:0000313" key="4">
    <source>
        <dbReference type="EMBL" id="CAG9803495.1"/>
    </source>
</evidence>
<dbReference type="Proteomes" id="UP001153620">
    <property type="component" value="Chromosome 2"/>
</dbReference>
<dbReference type="GO" id="GO:0005783">
    <property type="term" value="C:endoplasmic reticulum"/>
    <property type="evidence" value="ECO:0007669"/>
    <property type="project" value="TreeGrafter"/>
</dbReference>
<dbReference type="PANTHER" id="PTHR12993">
    <property type="entry name" value="N-ACETYLGLUCOSAMINYL-PHOSPHATIDYLINOSITOL DE-N-ACETYLASE-RELATED"/>
    <property type="match status" value="1"/>
</dbReference>
<organism evidence="4 5">
    <name type="scientific">Chironomus riparius</name>
    <dbReference type="NCBI Taxonomy" id="315576"/>
    <lineage>
        <taxon>Eukaryota</taxon>
        <taxon>Metazoa</taxon>
        <taxon>Ecdysozoa</taxon>
        <taxon>Arthropoda</taxon>
        <taxon>Hexapoda</taxon>
        <taxon>Insecta</taxon>
        <taxon>Pterygota</taxon>
        <taxon>Neoptera</taxon>
        <taxon>Endopterygota</taxon>
        <taxon>Diptera</taxon>
        <taxon>Nematocera</taxon>
        <taxon>Chironomoidea</taxon>
        <taxon>Chironomidae</taxon>
        <taxon>Chironominae</taxon>
        <taxon>Chironomus</taxon>
    </lineage>
</organism>
<sequence length="295" mass="34514">MNESINLLVPFREFSLSIYNCRNKIEEALELLIFSTIFFIVFNIILFYLIHNYRNGKSKFRFCRSTKLPEHVSRVLLVTAHPDDECMFFGPTLIALKKKNCRIFVLCMSRGDYEKQGHVRKDELWSACKCFEIKAQDITLIQCTQLPDDPNAEWKVELISTLILNQVEALDIDLLITFDKDGISQHKNHQALYYATASLCLSGLIPSTCKILILETVNIVRKYLSLFDVLLSLLLSTNWCIVRWHERNIIQSAMQRHLSQIAWFRRLYIIFSRYMIINSLTELNVESIEFDILES</sequence>
<evidence type="ECO:0000256" key="1">
    <source>
        <dbReference type="ARBA" id="ARBA00006066"/>
    </source>
</evidence>
<dbReference type="PANTHER" id="PTHR12993:SF11">
    <property type="entry name" value="N-ACETYLGLUCOSAMINYL-PHOSPHATIDYLINOSITOL DE-N-ACETYLASE"/>
    <property type="match status" value="1"/>
</dbReference>
<reference evidence="4" key="2">
    <citation type="submission" date="2022-10" db="EMBL/GenBank/DDBJ databases">
        <authorList>
            <consortium name="ENA_rothamsted_submissions"/>
            <consortium name="culmorum"/>
            <person name="King R."/>
        </authorList>
    </citation>
    <scope>NUCLEOTIDE SEQUENCE</scope>
</reference>
<dbReference type="Gene3D" id="3.40.50.10320">
    <property type="entry name" value="LmbE-like"/>
    <property type="match status" value="1"/>
</dbReference>
<proteinExistence type="inferred from homology"/>
<dbReference type="Pfam" id="PF02585">
    <property type="entry name" value="PIG-L"/>
    <property type="match status" value="1"/>
</dbReference>